<keyword evidence="3" id="KW-1185">Reference proteome</keyword>
<feature type="compositionally biased region" description="Low complexity" evidence="1">
    <location>
        <begin position="1"/>
        <end position="20"/>
    </location>
</feature>
<sequence length="153" mass="15155">TADSSAPSSSGASPAFMGRSSGAGAGSTSGQLSDPWAGEAPSPSGEGLAVQGQQQWRQRRMGVRLATLPDEDTGRSYGLCVSHRRNVVAVLADVGNGTGSSGMLVVEASASLPVAHGVLVTPGVVLSRRCGATGGSGAAQTVLLAGAQTTWSF</sequence>
<name>A0AAD3DED0_9CHLO</name>
<feature type="region of interest" description="Disordered" evidence="1">
    <location>
        <begin position="1"/>
        <end position="56"/>
    </location>
</feature>
<dbReference type="EMBL" id="BMAR01000001">
    <property type="protein sequence ID" value="GFR40230.1"/>
    <property type="molecule type" value="Genomic_DNA"/>
</dbReference>
<reference evidence="2 3" key="1">
    <citation type="journal article" date="2021" name="Sci. Rep.">
        <title>Genome sequencing of the multicellular alga Astrephomene provides insights into convergent evolution of germ-soma differentiation.</title>
        <authorList>
            <person name="Yamashita S."/>
            <person name="Yamamoto K."/>
            <person name="Matsuzaki R."/>
            <person name="Suzuki S."/>
            <person name="Yamaguchi H."/>
            <person name="Hirooka S."/>
            <person name="Minakuchi Y."/>
            <person name="Miyagishima S."/>
            <person name="Kawachi M."/>
            <person name="Toyoda A."/>
            <person name="Nozaki H."/>
        </authorList>
    </citation>
    <scope>NUCLEOTIDE SEQUENCE [LARGE SCALE GENOMIC DNA]</scope>
    <source>
        <strain evidence="2 3">NIES-4017</strain>
    </source>
</reference>
<proteinExistence type="predicted"/>
<feature type="non-terminal residue" evidence="2">
    <location>
        <position position="1"/>
    </location>
</feature>
<organism evidence="2 3">
    <name type="scientific">Astrephomene gubernaculifera</name>
    <dbReference type="NCBI Taxonomy" id="47775"/>
    <lineage>
        <taxon>Eukaryota</taxon>
        <taxon>Viridiplantae</taxon>
        <taxon>Chlorophyta</taxon>
        <taxon>core chlorophytes</taxon>
        <taxon>Chlorophyceae</taxon>
        <taxon>CS clade</taxon>
        <taxon>Chlamydomonadales</taxon>
        <taxon>Astrephomenaceae</taxon>
        <taxon>Astrephomene</taxon>
    </lineage>
</organism>
<evidence type="ECO:0000313" key="2">
    <source>
        <dbReference type="EMBL" id="GFR40230.1"/>
    </source>
</evidence>
<accession>A0AAD3DED0</accession>
<protein>
    <submittedName>
        <fullName evidence="2">Uncharacterized protein</fullName>
    </submittedName>
</protein>
<evidence type="ECO:0000256" key="1">
    <source>
        <dbReference type="SAM" id="MobiDB-lite"/>
    </source>
</evidence>
<dbReference type="Proteomes" id="UP001054857">
    <property type="component" value="Unassembled WGS sequence"/>
</dbReference>
<evidence type="ECO:0000313" key="3">
    <source>
        <dbReference type="Proteomes" id="UP001054857"/>
    </source>
</evidence>
<gene>
    <name evidence="2" type="ORF">Agub_g798</name>
</gene>
<comment type="caution">
    <text evidence="2">The sequence shown here is derived from an EMBL/GenBank/DDBJ whole genome shotgun (WGS) entry which is preliminary data.</text>
</comment>
<dbReference type="AlphaFoldDB" id="A0AAD3DED0"/>